<dbReference type="Pfam" id="PF00378">
    <property type="entry name" value="ECH_1"/>
    <property type="match status" value="1"/>
</dbReference>
<dbReference type="GO" id="GO:0003824">
    <property type="term" value="F:catalytic activity"/>
    <property type="evidence" value="ECO:0007669"/>
    <property type="project" value="UniProtKB-ARBA"/>
</dbReference>
<proteinExistence type="inferred from homology"/>
<dbReference type="RefSeq" id="WP_092116346.1">
    <property type="nucleotide sequence ID" value="NZ_FNTH01000001.1"/>
</dbReference>
<dbReference type="Gene3D" id="3.90.226.10">
    <property type="entry name" value="2-enoyl-CoA Hydratase, Chain A, domain 1"/>
    <property type="match status" value="1"/>
</dbReference>
<sequence>MSSVKRERDGKVGILTLNDPASLNAMTPELLGDLARAIGEMGVEPGIRALILTGEGRGFCSGQNLKAFNSLGDNIYTGVMKHYWPAMQALRECRMPVVVAVNGVAAGGGFSLAMSGDIILAARSASFIQVFSRIGLVPDLGSTWLLPRLIGRQRALELMLLNEPLSAERAKEWGLVRDVVDDARLLYEAKALAGRLADGPTRALVATRQLLEESEHASYADQFRREIELQMVIRESADALEGRKAFVEKRKAQFTGR</sequence>
<dbReference type="SUPFAM" id="SSF52096">
    <property type="entry name" value="ClpP/crotonase"/>
    <property type="match status" value="1"/>
</dbReference>
<dbReference type="CDD" id="cd06558">
    <property type="entry name" value="crotonase-like"/>
    <property type="match status" value="1"/>
</dbReference>
<dbReference type="AlphaFoldDB" id="A0A1H4W462"/>
<organism evidence="2 3">
    <name type="scientific">Bradyrhizobium erythrophlei</name>
    <dbReference type="NCBI Taxonomy" id="1437360"/>
    <lineage>
        <taxon>Bacteria</taxon>
        <taxon>Pseudomonadati</taxon>
        <taxon>Pseudomonadota</taxon>
        <taxon>Alphaproteobacteria</taxon>
        <taxon>Hyphomicrobiales</taxon>
        <taxon>Nitrobacteraceae</taxon>
        <taxon>Bradyrhizobium</taxon>
    </lineage>
</organism>
<evidence type="ECO:0000313" key="2">
    <source>
        <dbReference type="EMBL" id="SEC87314.1"/>
    </source>
</evidence>
<dbReference type="PANTHER" id="PTHR43459">
    <property type="entry name" value="ENOYL-COA HYDRATASE"/>
    <property type="match status" value="1"/>
</dbReference>
<comment type="similarity">
    <text evidence="1">Belongs to the enoyl-CoA hydratase/isomerase family.</text>
</comment>
<dbReference type="OrthoDB" id="9781757at2"/>
<dbReference type="PANTHER" id="PTHR43459:SF1">
    <property type="entry name" value="EG:BACN32G11.4 PROTEIN"/>
    <property type="match status" value="1"/>
</dbReference>
<gene>
    <name evidence="2" type="ORF">SAMN05444164_2975</name>
</gene>
<dbReference type="InterPro" id="IPR014748">
    <property type="entry name" value="Enoyl-CoA_hydra_C"/>
</dbReference>
<dbReference type="Proteomes" id="UP000198992">
    <property type="component" value="Unassembled WGS sequence"/>
</dbReference>
<dbReference type="InterPro" id="IPR029045">
    <property type="entry name" value="ClpP/crotonase-like_dom_sf"/>
</dbReference>
<reference evidence="2 3" key="1">
    <citation type="submission" date="2016-10" db="EMBL/GenBank/DDBJ databases">
        <authorList>
            <person name="de Groot N.N."/>
        </authorList>
    </citation>
    <scope>NUCLEOTIDE SEQUENCE [LARGE SCALE GENOMIC DNA]</scope>
    <source>
        <strain evidence="2 3">MT12</strain>
    </source>
</reference>
<evidence type="ECO:0000256" key="1">
    <source>
        <dbReference type="ARBA" id="ARBA00005254"/>
    </source>
</evidence>
<accession>A0A1H4W462</accession>
<dbReference type="InterPro" id="IPR001753">
    <property type="entry name" value="Enoyl-CoA_hydra/iso"/>
</dbReference>
<evidence type="ECO:0000313" key="3">
    <source>
        <dbReference type="Proteomes" id="UP000198992"/>
    </source>
</evidence>
<name>A0A1H4W462_9BRAD</name>
<dbReference type="Gene3D" id="1.10.12.10">
    <property type="entry name" value="Lyase 2-enoyl-coa Hydratase, Chain A, domain 2"/>
    <property type="match status" value="1"/>
</dbReference>
<protein>
    <submittedName>
        <fullName evidence="2">Enoyl-CoA hydratase</fullName>
    </submittedName>
</protein>
<dbReference type="EMBL" id="FNTH01000001">
    <property type="protein sequence ID" value="SEC87314.1"/>
    <property type="molecule type" value="Genomic_DNA"/>
</dbReference>